<keyword evidence="1" id="KW-0472">Membrane</keyword>
<dbReference type="EMBL" id="JACHFY010000037">
    <property type="protein sequence ID" value="MBB5255019.1"/>
    <property type="molecule type" value="Genomic_DNA"/>
</dbReference>
<feature type="transmembrane region" description="Helical" evidence="1">
    <location>
        <begin position="26"/>
        <end position="42"/>
    </location>
</feature>
<keyword evidence="1" id="KW-1133">Transmembrane helix</keyword>
<dbReference type="EMBL" id="CP045484">
    <property type="protein sequence ID" value="QGR18016.1"/>
    <property type="molecule type" value="Genomic_DNA"/>
</dbReference>
<feature type="transmembrane region" description="Helical" evidence="1">
    <location>
        <begin position="164"/>
        <end position="189"/>
    </location>
</feature>
<keyword evidence="1" id="KW-0812">Transmembrane</keyword>
<evidence type="ECO:0000313" key="2">
    <source>
        <dbReference type="EMBL" id="MBB5255019.1"/>
    </source>
</evidence>
<name>A0A650CJN1_SULOH</name>
<evidence type="ECO:0000313" key="5">
    <source>
        <dbReference type="Proteomes" id="UP000582213"/>
    </source>
</evidence>
<protein>
    <submittedName>
        <fullName evidence="3">Uncharacterized protein</fullName>
    </submittedName>
</protein>
<evidence type="ECO:0000313" key="3">
    <source>
        <dbReference type="EMBL" id="QGR18016.1"/>
    </source>
</evidence>
<dbReference type="GeneID" id="42802197"/>
<dbReference type="Proteomes" id="UP000427373">
    <property type="component" value="Chromosome"/>
</dbReference>
<feature type="transmembrane region" description="Helical" evidence="1">
    <location>
        <begin position="209"/>
        <end position="230"/>
    </location>
</feature>
<gene>
    <name evidence="3" type="ORF">D1869_13090</name>
    <name evidence="2" type="ORF">HNQ62_002794</name>
</gene>
<sequence length="253" mass="28616">MKRVIGIFLCLFSLIGYFVSFHYLLLGSTITLTFWLGLWLLIPKKFFDLTWNIKKGRGYWISFSLYLLFHLLLYGFFYYIILGAFIYLPIYSIYVDASITPPIQYFLYWIANSPAIGIIIAGYEMGIFPFTTFIGILLALLIGANIEKILKLKNLLNAYKRSTALIAIPTLGVVSGTSCCLSLPSLIIYFVSLDIGVISSVLPILASSIYFGFVWYGLPISSVLILLFNLKDLNKVVNKLESSKCEIRKENPS</sequence>
<dbReference type="RefSeq" id="WP_156015485.1">
    <property type="nucleotide sequence ID" value="NZ_CP045484.1"/>
</dbReference>
<feature type="transmembrane region" description="Helical" evidence="1">
    <location>
        <begin position="63"/>
        <end position="94"/>
    </location>
</feature>
<reference evidence="2 5" key="2">
    <citation type="submission" date="2020-08" db="EMBL/GenBank/DDBJ databases">
        <title>Genomic Encyclopedia of Type Strains, Phase IV (KMG-IV): sequencing the most valuable type-strain genomes for metagenomic binning, comparative biology and taxonomic classification.</title>
        <authorList>
            <person name="Goeker M."/>
        </authorList>
    </citation>
    <scope>NUCLEOTIDE SEQUENCE [LARGE SCALE GENOMIC DNA]</scope>
    <source>
        <strain evidence="2 5">DSM 12421</strain>
    </source>
</reference>
<organism evidence="3 4">
    <name type="scientific">Sulfurisphaera ohwakuensis</name>
    <dbReference type="NCBI Taxonomy" id="69656"/>
    <lineage>
        <taxon>Archaea</taxon>
        <taxon>Thermoproteota</taxon>
        <taxon>Thermoprotei</taxon>
        <taxon>Sulfolobales</taxon>
        <taxon>Sulfolobaceae</taxon>
        <taxon>Sulfurisphaera</taxon>
    </lineage>
</organism>
<evidence type="ECO:0000256" key="1">
    <source>
        <dbReference type="SAM" id="Phobius"/>
    </source>
</evidence>
<dbReference type="OrthoDB" id="34768at2157"/>
<dbReference type="Proteomes" id="UP000582213">
    <property type="component" value="Unassembled WGS sequence"/>
</dbReference>
<feature type="transmembrane region" description="Helical" evidence="1">
    <location>
        <begin position="114"/>
        <end position="143"/>
    </location>
</feature>
<dbReference type="KEGG" id="soh:D1869_13090"/>
<proteinExistence type="predicted"/>
<reference evidence="3 4" key="1">
    <citation type="submission" date="2019-10" db="EMBL/GenBank/DDBJ databases">
        <title>Genome Sequences from Six Type Strain Members of the Archaeal Family Sulfolobaceae: Acidianus ambivalens, Acidianus infernus, Metallosphaera prunae, Stygiolobus azoricus, Sulfolobus metallicus, and Sulfurisphaera ohwakuensis.</title>
        <authorList>
            <person name="Counts J.A."/>
            <person name="Kelly R.M."/>
        </authorList>
    </citation>
    <scope>NUCLEOTIDE SEQUENCE [LARGE SCALE GENOMIC DNA]</scope>
    <source>
        <strain evidence="3 4">TA-1</strain>
    </source>
</reference>
<dbReference type="AlphaFoldDB" id="A0A650CJN1"/>
<keyword evidence="4" id="KW-1185">Reference proteome</keyword>
<accession>A0A650CJN1</accession>
<evidence type="ECO:0000313" key="4">
    <source>
        <dbReference type="Proteomes" id="UP000427373"/>
    </source>
</evidence>